<feature type="transmembrane region" description="Helical" evidence="1">
    <location>
        <begin position="112"/>
        <end position="137"/>
    </location>
</feature>
<keyword evidence="1" id="KW-0812">Transmembrane</keyword>
<gene>
    <name evidence="2" type="ORF">GCM10023185_20400</name>
</gene>
<dbReference type="PIRSF" id="PIRSF028065">
    <property type="entry name" value="UCP028065"/>
    <property type="match status" value="1"/>
</dbReference>
<reference evidence="3" key="1">
    <citation type="journal article" date="2019" name="Int. J. Syst. Evol. Microbiol.">
        <title>The Global Catalogue of Microorganisms (GCM) 10K type strain sequencing project: providing services to taxonomists for standard genome sequencing and annotation.</title>
        <authorList>
            <consortium name="The Broad Institute Genomics Platform"/>
            <consortium name="The Broad Institute Genome Sequencing Center for Infectious Disease"/>
            <person name="Wu L."/>
            <person name="Ma J."/>
        </authorList>
    </citation>
    <scope>NUCLEOTIDE SEQUENCE [LARGE SCALE GENOMIC DNA]</scope>
    <source>
        <strain evidence="3">JCM 17923</strain>
    </source>
</reference>
<evidence type="ECO:0000256" key="1">
    <source>
        <dbReference type="SAM" id="Phobius"/>
    </source>
</evidence>
<evidence type="ECO:0000313" key="3">
    <source>
        <dbReference type="Proteomes" id="UP001501153"/>
    </source>
</evidence>
<dbReference type="Pfam" id="PF04224">
    <property type="entry name" value="DUF417"/>
    <property type="match status" value="1"/>
</dbReference>
<comment type="caution">
    <text evidence="2">The sequence shown here is derived from an EMBL/GenBank/DDBJ whole genome shotgun (WGS) entry which is preliminary data.</text>
</comment>
<name>A0ABP8IDB3_9BACT</name>
<accession>A0ABP8IDB3</accession>
<dbReference type="Proteomes" id="UP001501153">
    <property type="component" value="Unassembled WGS sequence"/>
</dbReference>
<keyword evidence="3" id="KW-1185">Reference proteome</keyword>
<keyword evidence="1" id="KW-1133">Transmembrane helix</keyword>
<protein>
    <submittedName>
        <fullName evidence="2">DUF417 family protein</fullName>
    </submittedName>
</protein>
<dbReference type="InterPro" id="IPR016865">
    <property type="entry name" value="RclC"/>
</dbReference>
<dbReference type="PANTHER" id="PTHR40106">
    <property type="entry name" value="INNER MEMBRANE PROTEIN RCLC"/>
    <property type="match status" value="1"/>
</dbReference>
<evidence type="ECO:0000313" key="2">
    <source>
        <dbReference type="EMBL" id="GAA4356537.1"/>
    </source>
</evidence>
<feature type="transmembrane region" description="Helical" evidence="1">
    <location>
        <begin position="80"/>
        <end position="100"/>
    </location>
</feature>
<feature type="transmembrane region" description="Helical" evidence="1">
    <location>
        <begin position="55"/>
        <end position="73"/>
    </location>
</feature>
<keyword evidence="1" id="KW-0472">Membrane</keyword>
<proteinExistence type="predicted"/>
<dbReference type="InterPro" id="IPR007339">
    <property type="entry name" value="RclC-like"/>
</dbReference>
<dbReference type="EMBL" id="BAABGZ010000020">
    <property type="protein sequence ID" value="GAA4356537.1"/>
    <property type="molecule type" value="Genomic_DNA"/>
</dbReference>
<organism evidence="2 3">
    <name type="scientific">Hymenobacter saemangeumensis</name>
    <dbReference type="NCBI Taxonomy" id="1084522"/>
    <lineage>
        <taxon>Bacteria</taxon>
        <taxon>Pseudomonadati</taxon>
        <taxon>Bacteroidota</taxon>
        <taxon>Cytophagia</taxon>
        <taxon>Cytophagales</taxon>
        <taxon>Hymenobacteraceae</taxon>
        <taxon>Hymenobacter</taxon>
    </lineage>
</organism>
<dbReference type="PANTHER" id="PTHR40106:SF1">
    <property type="entry name" value="INNER MEMBRANE PROTEIN RCLC"/>
    <property type="match status" value="1"/>
</dbReference>
<sequence length="143" mass="15298">MLDRAGTLVLRYSLVLIVLWFGLFKFTPTEAKAIQPLFTHSPLFSWLYDVLSVQAVSNLVGTAEILIALLIALRPLAPRLSYLGSLGAVLTFVVTLSFLFTTPGSFALVDGLWVPGGAGGFIIKDLSLLGAALYTAAEARRAA</sequence>